<dbReference type="SUPFAM" id="SSF103473">
    <property type="entry name" value="MFS general substrate transporter"/>
    <property type="match status" value="1"/>
</dbReference>
<keyword evidence="7" id="KW-1185">Reference proteome</keyword>
<reference evidence="6 7" key="1">
    <citation type="journal article" date="2014" name="Genome Biol. Evol.">
        <title>Comparative genomics and transcriptomics analyses reveal divergent lifestyle features of nematode endoparasitic fungus Hirsutella minnesotensis.</title>
        <authorList>
            <person name="Lai Y."/>
            <person name="Liu K."/>
            <person name="Zhang X."/>
            <person name="Zhang X."/>
            <person name="Li K."/>
            <person name="Wang N."/>
            <person name="Shu C."/>
            <person name="Wu Y."/>
            <person name="Wang C."/>
            <person name="Bushley K.E."/>
            <person name="Xiang M."/>
            <person name="Liu X."/>
        </authorList>
    </citation>
    <scope>NUCLEOTIDE SEQUENCE [LARGE SCALE GENOMIC DNA]</scope>
    <source>
        <strain evidence="6 7">3608</strain>
    </source>
</reference>
<dbReference type="Gene3D" id="1.20.1250.20">
    <property type="entry name" value="MFS general substrate transporter like domains"/>
    <property type="match status" value="1"/>
</dbReference>
<feature type="transmembrane region" description="Helical" evidence="5">
    <location>
        <begin position="357"/>
        <end position="378"/>
    </location>
</feature>
<accession>A0A0F8A5A6</accession>
<dbReference type="EMBL" id="KQ030520">
    <property type="protein sequence ID" value="KJZ74994.1"/>
    <property type="molecule type" value="Genomic_DNA"/>
</dbReference>
<dbReference type="PANTHER" id="PTHR23507:SF1">
    <property type="entry name" value="FI18259P1-RELATED"/>
    <property type="match status" value="1"/>
</dbReference>
<evidence type="ECO:0000256" key="4">
    <source>
        <dbReference type="ARBA" id="ARBA00023136"/>
    </source>
</evidence>
<organism evidence="6 7">
    <name type="scientific">Hirsutella minnesotensis 3608</name>
    <dbReference type="NCBI Taxonomy" id="1043627"/>
    <lineage>
        <taxon>Eukaryota</taxon>
        <taxon>Fungi</taxon>
        <taxon>Dikarya</taxon>
        <taxon>Ascomycota</taxon>
        <taxon>Pezizomycotina</taxon>
        <taxon>Sordariomycetes</taxon>
        <taxon>Hypocreomycetidae</taxon>
        <taxon>Hypocreales</taxon>
        <taxon>Ophiocordycipitaceae</taxon>
        <taxon>Hirsutella</taxon>
    </lineage>
</organism>
<feature type="transmembrane region" description="Helical" evidence="5">
    <location>
        <begin position="176"/>
        <end position="200"/>
    </location>
</feature>
<dbReference type="InterPro" id="IPR011701">
    <property type="entry name" value="MFS"/>
</dbReference>
<proteinExistence type="predicted"/>
<gene>
    <name evidence="6" type="ORF">HIM_05480</name>
</gene>
<dbReference type="AlphaFoldDB" id="A0A0F8A5A6"/>
<evidence type="ECO:0008006" key="8">
    <source>
        <dbReference type="Google" id="ProtNLM"/>
    </source>
</evidence>
<feature type="transmembrane region" description="Helical" evidence="5">
    <location>
        <begin position="149"/>
        <end position="170"/>
    </location>
</feature>
<protein>
    <recommendedName>
        <fullName evidence="8">Major facilitator superfamily (MFS) profile domain-containing protein</fullName>
    </recommendedName>
</protein>
<dbReference type="GO" id="GO:0016020">
    <property type="term" value="C:membrane"/>
    <property type="evidence" value="ECO:0007669"/>
    <property type="project" value="UniProtKB-SubCell"/>
</dbReference>
<comment type="subcellular location">
    <subcellularLocation>
        <location evidence="1">Membrane</location>
        <topology evidence="1">Multi-pass membrane protein</topology>
    </subcellularLocation>
</comment>
<evidence type="ECO:0000256" key="3">
    <source>
        <dbReference type="ARBA" id="ARBA00022989"/>
    </source>
</evidence>
<name>A0A0F8A5A6_9HYPO</name>
<dbReference type="OrthoDB" id="194139at2759"/>
<feature type="transmembrane region" description="Helical" evidence="5">
    <location>
        <begin position="53"/>
        <end position="73"/>
    </location>
</feature>
<keyword evidence="3 5" id="KW-1133">Transmembrane helix</keyword>
<dbReference type="InterPro" id="IPR036259">
    <property type="entry name" value="MFS_trans_sf"/>
</dbReference>
<sequence length="463" mass="50381">MGQVPKLRMLQLGICRNYLLKVDPSLIHDDGTLDEAACEAQNIHSSLARMRGLLGMLEGLPCIILALPYGILADKKGRRLVGALSVFGSALMDLWTFLSLYFYNVLPLKAVYAGPFMTIIGGGQAVGASMLLAMLAASVPVESRTRALFWMEFTQLLTELIAPVLGTLLLRTMSPYFVFLIGIPIQTLGILVIGFIPASASFARPDQHPRALPSQDGNVMTSIESNGQTSVRARASRILSSTGQFIRHELGPLLSRRVILVAYAAFLLARAERPLLDLTVQWMWYKFEWVYQRTNYLLSIQAAAQIPLFTLVLPAAYHMLMRRLGDASASNLALSRGSALIFSLGSLFMGLSPTSSWFIFSMMLYILGKGYVASIRSLIASLASKDQLSLVFTASAVVDGLGTMAASPLIQLSFAAGLNAGGLTMSLPFFITSALFLVVFLLLCCTHFDISVKNVDGIEDCEE</sequence>
<evidence type="ECO:0000256" key="5">
    <source>
        <dbReference type="SAM" id="Phobius"/>
    </source>
</evidence>
<feature type="transmembrane region" description="Helical" evidence="5">
    <location>
        <begin position="80"/>
        <end position="103"/>
    </location>
</feature>
<keyword evidence="2 5" id="KW-0812">Transmembrane</keyword>
<dbReference type="Pfam" id="PF07690">
    <property type="entry name" value="MFS_1"/>
    <property type="match status" value="1"/>
</dbReference>
<feature type="transmembrane region" description="Helical" evidence="5">
    <location>
        <begin position="422"/>
        <end position="444"/>
    </location>
</feature>
<feature type="transmembrane region" description="Helical" evidence="5">
    <location>
        <begin position="390"/>
        <end position="410"/>
    </location>
</feature>
<feature type="transmembrane region" description="Helical" evidence="5">
    <location>
        <begin position="332"/>
        <end position="351"/>
    </location>
</feature>
<keyword evidence="4 5" id="KW-0472">Membrane</keyword>
<dbReference type="Proteomes" id="UP000054481">
    <property type="component" value="Unassembled WGS sequence"/>
</dbReference>
<evidence type="ECO:0000313" key="6">
    <source>
        <dbReference type="EMBL" id="KJZ74994.1"/>
    </source>
</evidence>
<evidence type="ECO:0000256" key="1">
    <source>
        <dbReference type="ARBA" id="ARBA00004141"/>
    </source>
</evidence>
<evidence type="ECO:0000256" key="2">
    <source>
        <dbReference type="ARBA" id="ARBA00022692"/>
    </source>
</evidence>
<feature type="transmembrane region" description="Helical" evidence="5">
    <location>
        <begin position="115"/>
        <end position="137"/>
    </location>
</feature>
<feature type="transmembrane region" description="Helical" evidence="5">
    <location>
        <begin position="296"/>
        <end position="320"/>
    </location>
</feature>
<evidence type="ECO:0000313" key="7">
    <source>
        <dbReference type="Proteomes" id="UP000054481"/>
    </source>
</evidence>
<dbReference type="PANTHER" id="PTHR23507">
    <property type="entry name" value="ZGC:174356"/>
    <property type="match status" value="1"/>
</dbReference>
<dbReference type="GO" id="GO:0022857">
    <property type="term" value="F:transmembrane transporter activity"/>
    <property type="evidence" value="ECO:0007669"/>
    <property type="project" value="InterPro"/>
</dbReference>